<dbReference type="InterPro" id="IPR050430">
    <property type="entry name" value="Peptidase_S1"/>
</dbReference>
<comment type="subcellular location">
    <subcellularLocation>
        <location evidence="1">Secreted</location>
        <location evidence="1">Extracellular space</location>
    </subcellularLocation>
</comment>
<dbReference type="RefSeq" id="XP_026730847.1">
    <property type="nucleotide sequence ID" value="XM_026875046.1"/>
</dbReference>
<feature type="domain" description="Peptidase S1" evidence="15">
    <location>
        <begin position="58"/>
        <end position="295"/>
    </location>
</feature>
<feature type="signal peptide" evidence="14">
    <location>
        <begin position="1"/>
        <end position="18"/>
    </location>
</feature>
<keyword evidence="3" id="KW-0800">Toxin</keyword>
<dbReference type="PROSITE" id="PS50240">
    <property type="entry name" value="TRYPSIN_DOM"/>
    <property type="match status" value="1"/>
</dbReference>
<evidence type="ECO:0000256" key="5">
    <source>
        <dbReference type="ARBA" id="ARBA00022729"/>
    </source>
</evidence>
<dbReference type="CDD" id="cd00190">
    <property type="entry name" value="Tryp_SPc"/>
    <property type="match status" value="1"/>
</dbReference>
<feature type="chain" id="PRO_5028878764" evidence="14">
    <location>
        <begin position="19"/>
        <end position="295"/>
    </location>
</feature>
<dbReference type="GeneID" id="113496002"/>
<dbReference type="GO" id="GO:0090729">
    <property type="term" value="F:toxin activity"/>
    <property type="evidence" value="ECO:0007669"/>
    <property type="project" value="UniProtKB-KW"/>
</dbReference>
<evidence type="ECO:0000313" key="16">
    <source>
        <dbReference type="Proteomes" id="UP000322000"/>
    </source>
</evidence>
<keyword evidence="9" id="KW-1015">Disulfide bond</keyword>
<proteinExistence type="inferred from homology"/>
<dbReference type="KEGG" id="tnl:113496002"/>
<comment type="function">
    <text evidence="11">Fibrinolytic activity; shows preferential cleavage of Arg-Gly bonds in all three fibrinogen chains. Contact with the caterpillars causes severe bleeding, due the anticoagulant effect of the protein.</text>
</comment>
<keyword evidence="12" id="KW-1205">Fibrinolytic toxin</keyword>
<evidence type="ECO:0000256" key="14">
    <source>
        <dbReference type="SAM" id="SignalP"/>
    </source>
</evidence>
<evidence type="ECO:0000256" key="9">
    <source>
        <dbReference type="ARBA" id="ARBA00023157"/>
    </source>
</evidence>
<comment type="similarity">
    <text evidence="2">Belongs to the peptidase S1 family.</text>
</comment>
<evidence type="ECO:0000256" key="13">
    <source>
        <dbReference type="RuleBase" id="RU363034"/>
    </source>
</evidence>
<dbReference type="OrthoDB" id="5565075at2759"/>
<sequence>MKVLITFACLALAAAVSADDIINVVTSPVFNYHWRFGIDKATKIKNAEEQSAVSGQRIVGGSFSDISETPYQAGLVIQVFFILTSVCGASIIAPDRVLTAAHCNYDGVMTANSFTVVLGSNFLFSGGRRIVTRNVVMHPQWNPQTTANDIALIRLGESISYTNVIQPIALPSGDDLNNDFNGWNALASGYGRTADDSNIDNNQRLSSVTLPVISNNACAAIYGSIVRASNVCTSGAGGQGTCRGDSGGPLAVTRNDRKILIGVTSFGAEAGCELGFPAAFARVTYYVDWINSHYS</sequence>
<dbReference type="InterPro" id="IPR043504">
    <property type="entry name" value="Peptidase_S1_PA_chymotrypsin"/>
</dbReference>
<gene>
    <name evidence="17" type="primary">LOC113496002</name>
</gene>
<dbReference type="PROSITE" id="PS00134">
    <property type="entry name" value="TRYPSIN_HIS"/>
    <property type="match status" value="1"/>
</dbReference>
<evidence type="ECO:0000256" key="6">
    <source>
        <dbReference type="ARBA" id="ARBA00022801"/>
    </source>
</evidence>
<keyword evidence="8" id="KW-0865">Zymogen</keyword>
<keyword evidence="7 13" id="KW-0720">Serine protease</keyword>
<evidence type="ECO:0000256" key="12">
    <source>
        <dbReference type="ARBA" id="ARBA00084094"/>
    </source>
</evidence>
<dbReference type="InterPro" id="IPR009003">
    <property type="entry name" value="Peptidase_S1_PA"/>
</dbReference>
<dbReference type="Gene3D" id="2.40.10.10">
    <property type="entry name" value="Trypsin-like serine proteases"/>
    <property type="match status" value="1"/>
</dbReference>
<dbReference type="PANTHER" id="PTHR24276:SF98">
    <property type="entry name" value="FI18310P1-RELATED"/>
    <property type="match status" value="1"/>
</dbReference>
<keyword evidence="4 13" id="KW-0645">Protease</keyword>
<evidence type="ECO:0000259" key="15">
    <source>
        <dbReference type="PROSITE" id="PS50240"/>
    </source>
</evidence>
<keyword evidence="6 13" id="KW-0378">Hydrolase</keyword>
<dbReference type="FunFam" id="2.40.10.10:FF:000068">
    <property type="entry name" value="transmembrane protease serine 2"/>
    <property type="match status" value="1"/>
</dbReference>
<accession>A0A7E5VRE1</accession>
<evidence type="ECO:0000256" key="11">
    <source>
        <dbReference type="ARBA" id="ARBA00055534"/>
    </source>
</evidence>
<evidence type="ECO:0000256" key="10">
    <source>
        <dbReference type="ARBA" id="ARBA00023240"/>
    </source>
</evidence>
<dbReference type="InParanoid" id="A0A7E5VRE1"/>
<evidence type="ECO:0000256" key="4">
    <source>
        <dbReference type="ARBA" id="ARBA00022670"/>
    </source>
</evidence>
<dbReference type="PRINTS" id="PR00722">
    <property type="entry name" value="CHYMOTRYPSIN"/>
</dbReference>
<dbReference type="Pfam" id="PF00089">
    <property type="entry name" value="Trypsin"/>
    <property type="match status" value="1"/>
</dbReference>
<dbReference type="SUPFAM" id="SSF50494">
    <property type="entry name" value="Trypsin-like serine proteases"/>
    <property type="match status" value="1"/>
</dbReference>
<dbReference type="InterPro" id="IPR001254">
    <property type="entry name" value="Trypsin_dom"/>
</dbReference>
<dbReference type="AlphaFoldDB" id="A0A7E5VRE1"/>
<evidence type="ECO:0000256" key="8">
    <source>
        <dbReference type="ARBA" id="ARBA00023145"/>
    </source>
</evidence>
<dbReference type="PANTHER" id="PTHR24276">
    <property type="entry name" value="POLYSERASE-RELATED"/>
    <property type="match status" value="1"/>
</dbReference>
<dbReference type="PROSITE" id="PS00135">
    <property type="entry name" value="TRYPSIN_SER"/>
    <property type="match status" value="1"/>
</dbReference>
<keyword evidence="10" id="KW-1199">Hemostasis impairing toxin</keyword>
<evidence type="ECO:0000256" key="1">
    <source>
        <dbReference type="ARBA" id="ARBA00004239"/>
    </source>
</evidence>
<evidence type="ECO:0000313" key="17">
    <source>
        <dbReference type="RefSeq" id="XP_026730847.1"/>
    </source>
</evidence>
<dbReference type="FunCoup" id="A0A7E5VRE1">
    <property type="interactions" value="94"/>
</dbReference>
<dbReference type="InterPro" id="IPR033116">
    <property type="entry name" value="TRYPSIN_SER"/>
</dbReference>
<evidence type="ECO:0000256" key="3">
    <source>
        <dbReference type="ARBA" id="ARBA00022656"/>
    </source>
</evidence>
<keyword evidence="5 14" id="KW-0732">Signal</keyword>
<dbReference type="SMART" id="SM00020">
    <property type="entry name" value="Tryp_SPc"/>
    <property type="match status" value="1"/>
</dbReference>
<organism evidence="16 17">
    <name type="scientific">Trichoplusia ni</name>
    <name type="common">Cabbage looper</name>
    <dbReference type="NCBI Taxonomy" id="7111"/>
    <lineage>
        <taxon>Eukaryota</taxon>
        <taxon>Metazoa</taxon>
        <taxon>Ecdysozoa</taxon>
        <taxon>Arthropoda</taxon>
        <taxon>Hexapoda</taxon>
        <taxon>Insecta</taxon>
        <taxon>Pterygota</taxon>
        <taxon>Neoptera</taxon>
        <taxon>Endopterygota</taxon>
        <taxon>Lepidoptera</taxon>
        <taxon>Glossata</taxon>
        <taxon>Ditrysia</taxon>
        <taxon>Noctuoidea</taxon>
        <taxon>Noctuidae</taxon>
        <taxon>Plusiinae</taxon>
        <taxon>Trichoplusia</taxon>
    </lineage>
</organism>
<dbReference type="GO" id="GO:0005576">
    <property type="term" value="C:extracellular region"/>
    <property type="evidence" value="ECO:0007669"/>
    <property type="project" value="UniProtKB-SubCell"/>
</dbReference>
<dbReference type="GO" id="GO:0004252">
    <property type="term" value="F:serine-type endopeptidase activity"/>
    <property type="evidence" value="ECO:0007669"/>
    <property type="project" value="InterPro"/>
</dbReference>
<dbReference type="InterPro" id="IPR001314">
    <property type="entry name" value="Peptidase_S1A"/>
</dbReference>
<dbReference type="Proteomes" id="UP000322000">
    <property type="component" value="Chromosome 7"/>
</dbReference>
<dbReference type="FunFam" id="2.40.10.10:FF:000025">
    <property type="entry name" value="serine proteases 1/2"/>
    <property type="match status" value="1"/>
</dbReference>
<keyword evidence="16" id="KW-1185">Reference proteome</keyword>
<evidence type="ECO:0000256" key="7">
    <source>
        <dbReference type="ARBA" id="ARBA00022825"/>
    </source>
</evidence>
<protein>
    <submittedName>
        <fullName evidence="17">Brachyurin-like</fullName>
    </submittedName>
</protein>
<reference evidence="17" key="1">
    <citation type="submission" date="2025-08" db="UniProtKB">
        <authorList>
            <consortium name="RefSeq"/>
        </authorList>
    </citation>
    <scope>IDENTIFICATION</scope>
</reference>
<name>A0A7E5VRE1_TRINI</name>
<dbReference type="InterPro" id="IPR018114">
    <property type="entry name" value="TRYPSIN_HIS"/>
</dbReference>
<dbReference type="GO" id="GO:0006508">
    <property type="term" value="P:proteolysis"/>
    <property type="evidence" value="ECO:0007669"/>
    <property type="project" value="UniProtKB-KW"/>
</dbReference>
<evidence type="ECO:0000256" key="2">
    <source>
        <dbReference type="ARBA" id="ARBA00007664"/>
    </source>
</evidence>